<evidence type="ECO:0000313" key="2">
    <source>
        <dbReference type="EMBL" id="GFG75505.1"/>
    </source>
</evidence>
<feature type="region of interest" description="Disordered" evidence="1">
    <location>
        <begin position="427"/>
        <end position="462"/>
    </location>
</feature>
<reference evidence="2 3" key="1">
    <citation type="journal article" date="2019" name="Emerg. Microbes Infect.">
        <title>Comprehensive subspecies identification of 175 nontuberculous mycobacteria species based on 7547 genomic profiles.</title>
        <authorList>
            <person name="Matsumoto Y."/>
            <person name="Kinjo T."/>
            <person name="Motooka D."/>
            <person name="Nabeya D."/>
            <person name="Jung N."/>
            <person name="Uechi K."/>
            <person name="Horii T."/>
            <person name="Iida T."/>
            <person name="Fujita J."/>
            <person name="Nakamura S."/>
        </authorList>
    </citation>
    <scope>NUCLEOTIDE SEQUENCE [LARGE SCALE GENOMIC DNA]</scope>
    <source>
        <strain evidence="2 3">JCM 17322</strain>
    </source>
</reference>
<evidence type="ECO:0000313" key="3">
    <source>
        <dbReference type="Proteomes" id="UP000465361"/>
    </source>
</evidence>
<accession>A0A7I9Y0B1</accession>
<organism evidence="2 3">
    <name type="scientific">Mycobacterium botniense</name>
    <dbReference type="NCBI Taxonomy" id="84962"/>
    <lineage>
        <taxon>Bacteria</taxon>
        <taxon>Bacillati</taxon>
        <taxon>Actinomycetota</taxon>
        <taxon>Actinomycetes</taxon>
        <taxon>Mycobacteriales</taxon>
        <taxon>Mycobacteriaceae</taxon>
        <taxon>Mycobacterium</taxon>
    </lineage>
</organism>
<protein>
    <recommendedName>
        <fullName evidence="4">Transposase</fullName>
    </recommendedName>
</protein>
<comment type="caution">
    <text evidence="2">The sequence shown here is derived from an EMBL/GenBank/DDBJ whole genome shotgun (WGS) entry which is preliminary data.</text>
</comment>
<evidence type="ECO:0000256" key="1">
    <source>
        <dbReference type="SAM" id="MobiDB-lite"/>
    </source>
</evidence>
<sequence>MDKQGSERIYESVLLRRTYRDGPTVRNETVANLSTLPPAAIAALEATLKGHTLVPADDEFTVTRALPHGHVAAVAAMARQLGLPALLGPPCRSRDLVLGLIISRVIHPGSKLATLSRWADTTLGADLAIAGASTDEVYAAMDWLLARQDVIEKKLVAKHLGRDVNPSRMALFDLTSSWVTGRCCELAARGYSRDRKKGLPQITYGVLTDAAGRPVAVRVFPGDTADPLAFTEIVDVIRTRFGLTQLVLVGDRGMITRARIEAIKKLNDTGAGFGWITALRAPAITKLAADDGPLQMSLFDIQDLAEITHPDYPGERLIACRNPALAAERARKRAELLAATQALLARIAERVDRGTLTGAARIGEAVGKVINKYKVGKHFRYQITDTGFTYGRDEAAIAAEAALDGIYVLRTCVPAADLDAPPWCKATRTSPTSNATSAASKPTTSTCGPSTTGCPTVSKPTC</sequence>
<keyword evidence="3" id="KW-1185">Reference proteome</keyword>
<proteinExistence type="predicted"/>
<evidence type="ECO:0008006" key="4">
    <source>
        <dbReference type="Google" id="ProtNLM"/>
    </source>
</evidence>
<name>A0A7I9Y0B1_9MYCO</name>
<dbReference type="Proteomes" id="UP000465361">
    <property type="component" value="Unassembled WGS sequence"/>
</dbReference>
<dbReference type="AlphaFoldDB" id="A0A7I9Y0B1"/>
<feature type="compositionally biased region" description="Low complexity" evidence="1">
    <location>
        <begin position="427"/>
        <end position="456"/>
    </location>
</feature>
<dbReference type="EMBL" id="BLKW01000004">
    <property type="protein sequence ID" value="GFG75505.1"/>
    <property type="molecule type" value="Genomic_DNA"/>
</dbReference>
<gene>
    <name evidence="2" type="ORF">MBOT_28700</name>
</gene>